<dbReference type="Proteomes" id="UP001172155">
    <property type="component" value="Unassembled WGS sequence"/>
</dbReference>
<dbReference type="InterPro" id="IPR050730">
    <property type="entry name" value="UBX_domain-protein"/>
</dbReference>
<proteinExistence type="predicted"/>
<dbReference type="InterPro" id="IPR036249">
    <property type="entry name" value="Thioredoxin-like_sf"/>
</dbReference>
<dbReference type="CDD" id="cd14345">
    <property type="entry name" value="UBA_UBXD7"/>
    <property type="match status" value="1"/>
</dbReference>
<dbReference type="CDD" id="cd01767">
    <property type="entry name" value="UBX"/>
    <property type="match status" value="1"/>
</dbReference>
<feature type="compositionally biased region" description="Polar residues" evidence="1">
    <location>
        <begin position="61"/>
        <end position="72"/>
    </location>
</feature>
<dbReference type="PANTHER" id="PTHR23322:SF6">
    <property type="entry name" value="UBX DOMAIN-CONTAINING PROTEIN 7"/>
    <property type="match status" value="1"/>
</dbReference>
<dbReference type="Gene3D" id="3.40.30.10">
    <property type="entry name" value="Glutaredoxin"/>
    <property type="match status" value="1"/>
</dbReference>
<accession>A0AA40F671</accession>
<dbReference type="SMART" id="SM00594">
    <property type="entry name" value="UAS"/>
    <property type="match status" value="1"/>
</dbReference>
<dbReference type="Pfam" id="PF00789">
    <property type="entry name" value="UBX"/>
    <property type="match status" value="1"/>
</dbReference>
<dbReference type="GO" id="GO:0043130">
    <property type="term" value="F:ubiquitin binding"/>
    <property type="evidence" value="ECO:0007669"/>
    <property type="project" value="TreeGrafter"/>
</dbReference>
<name>A0AA40F671_9PEZI</name>
<dbReference type="SUPFAM" id="SSF52833">
    <property type="entry name" value="Thioredoxin-like"/>
    <property type="match status" value="1"/>
</dbReference>
<evidence type="ECO:0000259" key="2">
    <source>
        <dbReference type="SMART" id="SM00594"/>
    </source>
</evidence>
<feature type="domain" description="UAS" evidence="2">
    <location>
        <begin position="242"/>
        <end position="374"/>
    </location>
</feature>
<dbReference type="PANTHER" id="PTHR23322">
    <property type="entry name" value="FAS-ASSOCIATED PROTEIN"/>
    <property type="match status" value="1"/>
</dbReference>
<dbReference type="SUPFAM" id="SSF54236">
    <property type="entry name" value="Ubiquitin-like"/>
    <property type="match status" value="1"/>
</dbReference>
<dbReference type="Pfam" id="PF14555">
    <property type="entry name" value="UBA_4"/>
    <property type="match status" value="1"/>
</dbReference>
<feature type="compositionally biased region" description="Acidic residues" evidence="1">
    <location>
        <begin position="92"/>
        <end position="113"/>
    </location>
</feature>
<gene>
    <name evidence="3" type="ORF">B0T18DRAFT_436076</name>
</gene>
<dbReference type="InterPro" id="IPR001012">
    <property type="entry name" value="UBX_dom"/>
</dbReference>
<dbReference type="SUPFAM" id="SSF46934">
    <property type="entry name" value="UBA-like"/>
    <property type="match status" value="1"/>
</dbReference>
<dbReference type="InterPro" id="IPR009060">
    <property type="entry name" value="UBA-like_sf"/>
</dbReference>
<dbReference type="GO" id="GO:0005634">
    <property type="term" value="C:nucleus"/>
    <property type="evidence" value="ECO:0007669"/>
    <property type="project" value="TreeGrafter"/>
</dbReference>
<dbReference type="InterPro" id="IPR029071">
    <property type="entry name" value="Ubiquitin-like_domsf"/>
</dbReference>
<evidence type="ECO:0000256" key="1">
    <source>
        <dbReference type="SAM" id="MobiDB-lite"/>
    </source>
</evidence>
<dbReference type="CDD" id="cd02958">
    <property type="entry name" value="UAS"/>
    <property type="match status" value="1"/>
</dbReference>
<feature type="region of interest" description="Disordered" evidence="1">
    <location>
        <begin position="418"/>
        <end position="460"/>
    </location>
</feature>
<evidence type="ECO:0000313" key="3">
    <source>
        <dbReference type="EMBL" id="KAK0751811.1"/>
    </source>
</evidence>
<dbReference type="GO" id="GO:0043161">
    <property type="term" value="P:proteasome-mediated ubiquitin-dependent protein catabolic process"/>
    <property type="evidence" value="ECO:0007669"/>
    <property type="project" value="TreeGrafter"/>
</dbReference>
<keyword evidence="4" id="KW-1185">Reference proteome</keyword>
<organism evidence="3 4">
    <name type="scientific">Schizothecium vesticola</name>
    <dbReference type="NCBI Taxonomy" id="314040"/>
    <lineage>
        <taxon>Eukaryota</taxon>
        <taxon>Fungi</taxon>
        <taxon>Dikarya</taxon>
        <taxon>Ascomycota</taxon>
        <taxon>Pezizomycotina</taxon>
        <taxon>Sordariomycetes</taxon>
        <taxon>Sordariomycetidae</taxon>
        <taxon>Sordariales</taxon>
        <taxon>Schizotheciaceae</taxon>
        <taxon>Schizothecium</taxon>
    </lineage>
</organism>
<evidence type="ECO:0000313" key="4">
    <source>
        <dbReference type="Proteomes" id="UP001172155"/>
    </source>
</evidence>
<dbReference type="InterPro" id="IPR006577">
    <property type="entry name" value="UAS"/>
</dbReference>
<protein>
    <recommendedName>
        <fullName evidence="2">UAS domain-containing protein</fullName>
    </recommendedName>
</protein>
<dbReference type="AlphaFoldDB" id="A0AA40F671"/>
<reference evidence="3" key="1">
    <citation type="submission" date="2023-06" db="EMBL/GenBank/DDBJ databases">
        <title>Genome-scale phylogeny and comparative genomics of the fungal order Sordariales.</title>
        <authorList>
            <consortium name="Lawrence Berkeley National Laboratory"/>
            <person name="Hensen N."/>
            <person name="Bonometti L."/>
            <person name="Westerberg I."/>
            <person name="Brannstrom I.O."/>
            <person name="Guillou S."/>
            <person name="Cros-Aarteil S."/>
            <person name="Calhoun S."/>
            <person name="Haridas S."/>
            <person name="Kuo A."/>
            <person name="Mondo S."/>
            <person name="Pangilinan J."/>
            <person name="Riley R."/>
            <person name="LaButti K."/>
            <person name="Andreopoulos B."/>
            <person name="Lipzen A."/>
            <person name="Chen C."/>
            <person name="Yanf M."/>
            <person name="Daum C."/>
            <person name="Ng V."/>
            <person name="Clum A."/>
            <person name="Steindorff A."/>
            <person name="Ohm R."/>
            <person name="Martin F."/>
            <person name="Silar P."/>
            <person name="Natvig D."/>
            <person name="Lalanne C."/>
            <person name="Gautier V."/>
            <person name="Ament-velasquez S.L."/>
            <person name="Kruys A."/>
            <person name="Hutchinson M.I."/>
            <person name="Powell A.J."/>
            <person name="Barry K."/>
            <person name="Miller A.N."/>
            <person name="Grigoriev I.V."/>
            <person name="Debuchy R."/>
            <person name="Gladieux P."/>
            <person name="Thoren M.H."/>
            <person name="Johannesson H."/>
        </authorList>
    </citation>
    <scope>NUCLEOTIDE SEQUENCE</scope>
    <source>
        <strain evidence="3">SMH3187-1</strain>
    </source>
</reference>
<dbReference type="Pfam" id="PF13899">
    <property type="entry name" value="Thioredoxin_7"/>
    <property type="match status" value="1"/>
</dbReference>
<dbReference type="Gene3D" id="1.10.8.10">
    <property type="entry name" value="DNA helicase RuvA subunit, C-terminal domain"/>
    <property type="match status" value="1"/>
</dbReference>
<dbReference type="EMBL" id="JAUKUD010000002">
    <property type="protein sequence ID" value="KAK0751811.1"/>
    <property type="molecule type" value="Genomic_DNA"/>
</dbReference>
<feature type="region of interest" description="Disordered" evidence="1">
    <location>
        <begin position="47"/>
        <end position="127"/>
    </location>
</feature>
<sequence length="561" mass="60820">MADSADVEDFTGITGANNTAAQRMLELCGGDLEQAVQLWFADEDLQRTLSTPAEPAAAGPSSRNAQATTSNRPSRRPTGREDNAGVIHIDSDSDDVDMTEDDGGDAFDDEDDQAAAQSVARTAQEEEDAAMAKRLQEELYGGGGGGGGGGGAGMMADDDVRAPMARTTETLVAPDGFPGHGSADAVLEGMRHRAMARHAQARARANPFAQSVWDDSGRVDAGPSAPAAVPSSVAPTSSRATRLAELFRPPFDIMSMLPWDEARDVGKDEKKWLLVNLQNMEDFQCQALNRDHWKDEAIKALIKENFLFLQYDKSDHGAERYIGFYFPNQSHENLNNYPHVSVIDPRTGEQVKVWSGSPFPSALDFYGQLVEFLDRYSLAANSKNPVTKAKRPERSVNVDRMTEDEMLQLAMQNSLEAANGGAGSLAPDVVDPDELTKSTGDLSKGKGKGTEEEDAAPAPELSAFARIPSDRPHVEPAADPKTTTRIQIRNPPSRIIRRFGLDERVARLYEWLKAEPLPGKEGVEFELKSMPQGTNLLECLDATIAEAGLANGTVMVEFVEE</sequence>
<dbReference type="Gene3D" id="3.10.20.90">
    <property type="entry name" value="Phosphatidylinositol 3-kinase Catalytic Subunit, Chain A, domain 1"/>
    <property type="match status" value="1"/>
</dbReference>
<comment type="caution">
    <text evidence="3">The sequence shown here is derived from an EMBL/GenBank/DDBJ whole genome shotgun (WGS) entry which is preliminary data.</text>
</comment>